<dbReference type="InterPro" id="IPR050373">
    <property type="entry name" value="Fibrinogen_C-term_domain"/>
</dbReference>
<dbReference type="GeneID" id="117566837"/>
<proteinExistence type="predicted"/>
<dbReference type="Proteomes" id="UP000515160">
    <property type="component" value="Chromosome 3"/>
</dbReference>
<evidence type="ECO:0000256" key="1">
    <source>
        <dbReference type="ARBA" id="ARBA00023157"/>
    </source>
</evidence>
<dbReference type="SUPFAM" id="SSF56496">
    <property type="entry name" value="Fibrinogen C-terminal domain-like"/>
    <property type="match status" value="1"/>
</dbReference>
<gene>
    <name evidence="6" type="primary">LOC117566837</name>
</gene>
<dbReference type="SMART" id="SM00186">
    <property type="entry name" value="FBG"/>
    <property type="match status" value="1"/>
</dbReference>
<keyword evidence="2" id="KW-0175">Coiled coil</keyword>
<dbReference type="PANTHER" id="PTHR19143">
    <property type="entry name" value="FIBRINOGEN/TENASCIN/ANGIOPOEITIN"/>
    <property type="match status" value="1"/>
</dbReference>
<evidence type="ECO:0000256" key="3">
    <source>
        <dbReference type="SAM" id="SignalP"/>
    </source>
</evidence>
<organism evidence="5 6">
    <name type="scientific">Drosophila albomicans</name>
    <name type="common">Fruit fly</name>
    <dbReference type="NCBI Taxonomy" id="7291"/>
    <lineage>
        <taxon>Eukaryota</taxon>
        <taxon>Metazoa</taxon>
        <taxon>Ecdysozoa</taxon>
        <taxon>Arthropoda</taxon>
        <taxon>Hexapoda</taxon>
        <taxon>Insecta</taxon>
        <taxon>Pterygota</taxon>
        <taxon>Neoptera</taxon>
        <taxon>Endopterygota</taxon>
        <taxon>Diptera</taxon>
        <taxon>Brachycera</taxon>
        <taxon>Muscomorpha</taxon>
        <taxon>Ephydroidea</taxon>
        <taxon>Drosophilidae</taxon>
        <taxon>Drosophila</taxon>
    </lineage>
</organism>
<feature type="domain" description="Fibrinogen C-terminal" evidence="4">
    <location>
        <begin position="117"/>
        <end position="326"/>
    </location>
</feature>
<dbReference type="PANTHER" id="PTHR19143:SF327">
    <property type="entry name" value="FI21813P1-RELATED"/>
    <property type="match status" value="1"/>
</dbReference>
<accession>A0A6P8WV37</accession>
<dbReference type="Gene3D" id="3.90.215.10">
    <property type="entry name" value="Gamma Fibrinogen, chain A, domain 1"/>
    <property type="match status" value="1"/>
</dbReference>
<dbReference type="RefSeq" id="XP_034102310.1">
    <property type="nucleotide sequence ID" value="XM_034246419.2"/>
</dbReference>
<dbReference type="GO" id="GO:0005615">
    <property type="term" value="C:extracellular space"/>
    <property type="evidence" value="ECO:0007669"/>
    <property type="project" value="TreeGrafter"/>
</dbReference>
<name>A0A6P8WV37_DROAB</name>
<dbReference type="PROSITE" id="PS00514">
    <property type="entry name" value="FIBRINOGEN_C_1"/>
    <property type="match status" value="1"/>
</dbReference>
<protein>
    <submittedName>
        <fullName evidence="6">Ficolin-1-like</fullName>
    </submittedName>
</protein>
<dbReference type="Pfam" id="PF00147">
    <property type="entry name" value="Fibrinogen_C"/>
    <property type="match status" value="1"/>
</dbReference>
<sequence>MKIICYTLTISTMLSLGLSHDWSFCELSKQMENQCASYCYHVVKPLLHMSEVCRQKDAQVSELQSQMEELRIKMAILETSLAEKEKQCELRIEHSKEIFAIEMRRKPKAQENTEEIVKDVPFPLSCVDIDRSSGIHMIMLPDIETFPVKCDSGIAGLGWTVIQSRLDGSINFYRSWNEYRDGFGDLKSEFFMGLEKLHRITSSERHELFIFMRDWNSQLRSARYDDFKVGGEQTGYELISIGNHTGFSDDMLRGNLHMKFSTFDRDNDKCGDSNCAVDLHGGWWYNCCSDSNLNGGYQETLKSRRIFWNYSSDELITVHMLIRPKRVNLS</sequence>
<dbReference type="OrthoDB" id="6145874at2759"/>
<dbReference type="InterPro" id="IPR014716">
    <property type="entry name" value="Fibrinogen_a/b/g_C_1"/>
</dbReference>
<evidence type="ECO:0000313" key="5">
    <source>
        <dbReference type="Proteomes" id="UP000515160"/>
    </source>
</evidence>
<keyword evidence="1" id="KW-1015">Disulfide bond</keyword>
<feature type="chain" id="PRO_5028029310" evidence="3">
    <location>
        <begin position="20"/>
        <end position="330"/>
    </location>
</feature>
<dbReference type="CDD" id="cd00087">
    <property type="entry name" value="FReD"/>
    <property type="match status" value="1"/>
</dbReference>
<dbReference type="PROSITE" id="PS51406">
    <property type="entry name" value="FIBRINOGEN_C_2"/>
    <property type="match status" value="1"/>
</dbReference>
<dbReference type="InterPro" id="IPR002181">
    <property type="entry name" value="Fibrinogen_a/b/g_C_dom"/>
</dbReference>
<keyword evidence="5" id="KW-1185">Reference proteome</keyword>
<evidence type="ECO:0000259" key="4">
    <source>
        <dbReference type="PROSITE" id="PS51406"/>
    </source>
</evidence>
<feature type="coiled-coil region" evidence="2">
    <location>
        <begin position="53"/>
        <end position="87"/>
    </location>
</feature>
<dbReference type="InterPro" id="IPR036056">
    <property type="entry name" value="Fibrinogen-like_C"/>
</dbReference>
<dbReference type="AlphaFoldDB" id="A0A6P8WV37"/>
<evidence type="ECO:0000256" key="2">
    <source>
        <dbReference type="SAM" id="Coils"/>
    </source>
</evidence>
<reference evidence="6" key="1">
    <citation type="submission" date="2025-08" db="UniProtKB">
        <authorList>
            <consortium name="RefSeq"/>
        </authorList>
    </citation>
    <scope>IDENTIFICATION</scope>
    <source>
        <strain evidence="6">15112-1751.03</strain>
        <tissue evidence="6">Whole Adult</tissue>
    </source>
</reference>
<dbReference type="InterPro" id="IPR020837">
    <property type="entry name" value="Fibrinogen_CS"/>
</dbReference>
<evidence type="ECO:0000313" key="6">
    <source>
        <dbReference type="RefSeq" id="XP_034102310.1"/>
    </source>
</evidence>
<feature type="signal peptide" evidence="3">
    <location>
        <begin position="1"/>
        <end position="19"/>
    </location>
</feature>
<keyword evidence="3" id="KW-0732">Signal</keyword>